<evidence type="ECO:0000313" key="4">
    <source>
        <dbReference type="WBParaSite" id="SCUD_0001806401-mRNA-1"/>
    </source>
</evidence>
<evidence type="ECO:0000313" key="2">
    <source>
        <dbReference type="EMBL" id="VDP64811.1"/>
    </source>
</evidence>
<evidence type="ECO:0000256" key="1">
    <source>
        <dbReference type="SAM" id="MobiDB-lite"/>
    </source>
</evidence>
<accession>A0A183KSM4</accession>
<organism evidence="4">
    <name type="scientific">Schistosoma curassoni</name>
    <dbReference type="NCBI Taxonomy" id="6186"/>
    <lineage>
        <taxon>Eukaryota</taxon>
        <taxon>Metazoa</taxon>
        <taxon>Spiralia</taxon>
        <taxon>Lophotrochozoa</taxon>
        <taxon>Platyhelminthes</taxon>
        <taxon>Trematoda</taxon>
        <taxon>Digenea</taxon>
        <taxon>Strigeidida</taxon>
        <taxon>Schistosomatoidea</taxon>
        <taxon>Schistosomatidae</taxon>
        <taxon>Schistosoma</taxon>
    </lineage>
</organism>
<dbReference type="WBParaSite" id="SCUD_0001806401-mRNA-1">
    <property type="protein sequence ID" value="SCUD_0001806401-mRNA-1"/>
    <property type="gene ID" value="SCUD_0001806401"/>
</dbReference>
<evidence type="ECO:0000313" key="3">
    <source>
        <dbReference type="Proteomes" id="UP000279833"/>
    </source>
</evidence>
<reference evidence="4" key="1">
    <citation type="submission" date="2016-06" db="UniProtKB">
        <authorList>
            <consortium name="WormBaseParasite"/>
        </authorList>
    </citation>
    <scope>IDENTIFICATION</scope>
</reference>
<proteinExistence type="predicted"/>
<dbReference type="AlphaFoldDB" id="A0A183KSM4"/>
<gene>
    <name evidence="2" type="ORF">SCUD_LOCUS18061</name>
</gene>
<reference evidence="2 3" key="2">
    <citation type="submission" date="2018-11" db="EMBL/GenBank/DDBJ databases">
        <authorList>
            <consortium name="Pathogen Informatics"/>
        </authorList>
    </citation>
    <scope>NUCLEOTIDE SEQUENCE [LARGE SCALE GENOMIC DNA]</scope>
    <source>
        <strain evidence="2">Dakar</strain>
        <strain evidence="3">Dakar, Senegal</strain>
    </source>
</reference>
<dbReference type="Proteomes" id="UP000279833">
    <property type="component" value="Unassembled WGS sequence"/>
</dbReference>
<keyword evidence="3" id="KW-1185">Reference proteome</keyword>
<protein>
    <submittedName>
        <fullName evidence="4">Retrotransposon gag protein</fullName>
    </submittedName>
</protein>
<dbReference type="EMBL" id="UZAK01040573">
    <property type="protein sequence ID" value="VDP64811.1"/>
    <property type="molecule type" value="Genomic_DNA"/>
</dbReference>
<feature type="region of interest" description="Disordered" evidence="1">
    <location>
        <begin position="81"/>
        <end position="106"/>
    </location>
</feature>
<sequence length="106" mass="12593">MGISWIQDHQSILQNKEGGNHNECYPMLCTRMVTDSQILCIQQDAYRRQGIPLQDHIQSFMSLTESHYKESDRSYLHQQNVLKVNRRRENQRRGRYSFRSPSTCDC</sequence>
<name>A0A183KSM4_9TREM</name>